<evidence type="ECO:0000313" key="2">
    <source>
        <dbReference type="Proteomes" id="UP001177140"/>
    </source>
</evidence>
<comment type="caution">
    <text evidence="1">The sequence shown here is derived from an EMBL/GenBank/DDBJ whole genome shotgun (WGS) entry which is preliminary data.</text>
</comment>
<organism evidence="1 2">
    <name type="scientific">Papaver nudicaule</name>
    <name type="common">Iceland poppy</name>
    <dbReference type="NCBI Taxonomy" id="74823"/>
    <lineage>
        <taxon>Eukaryota</taxon>
        <taxon>Viridiplantae</taxon>
        <taxon>Streptophyta</taxon>
        <taxon>Embryophyta</taxon>
        <taxon>Tracheophyta</taxon>
        <taxon>Spermatophyta</taxon>
        <taxon>Magnoliopsida</taxon>
        <taxon>Ranunculales</taxon>
        <taxon>Papaveraceae</taxon>
        <taxon>Papaveroideae</taxon>
        <taxon>Papaver</taxon>
    </lineage>
</organism>
<dbReference type="Pfam" id="PF04646">
    <property type="entry name" value="DUF604"/>
    <property type="match status" value="1"/>
</dbReference>
<proteinExistence type="predicted"/>
<reference evidence="1" key="1">
    <citation type="submission" date="2022-03" db="EMBL/GenBank/DDBJ databases">
        <title>A functionally conserved STORR gene fusion in Papaver species that diverged 16.8 million years ago.</title>
        <authorList>
            <person name="Catania T."/>
        </authorList>
    </citation>
    <scope>NUCLEOTIDE SEQUENCE</scope>
    <source>
        <strain evidence="1">S-191538</strain>
    </source>
</reference>
<dbReference type="Proteomes" id="UP001177140">
    <property type="component" value="Unassembled WGS sequence"/>
</dbReference>
<protein>
    <submittedName>
        <fullName evidence="1">Uncharacterized protein</fullName>
    </submittedName>
</protein>
<dbReference type="EMBL" id="JAJJMA010288684">
    <property type="protein sequence ID" value="MCL7047036.1"/>
    <property type="molecule type" value="Genomic_DNA"/>
</dbReference>
<keyword evidence="2" id="KW-1185">Reference proteome</keyword>
<name>A0AA41VT78_PAPNU</name>
<dbReference type="InterPro" id="IPR006740">
    <property type="entry name" value="DUF604"/>
</dbReference>
<dbReference type="PANTHER" id="PTHR10811">
    <property type="entry name" value="FRINGE-RELATED"/>
    <property type="match status" value="1"/>
</dbReference>
<sequence length="299" mass="34246">MYYIGGSSESVEQDILHSYNMAFGGGGFAISYRLAFELAQNLDDCINRYQNLYGSDERISSCIADIGVPLTREVGFHQIDVRGDLYGLLAAHPVAPLVSLHHLDFVEPLFPNKTQLDSIKMLMDAYNMDPCRTLQQSTCYDLKRNWSVSVSWGYTVQIYPFLVSAKELSTPLQTFRTWRTWSENMFTFNVRPVMADPCECPIVYFLDRVNEIGGQGETVSTYKSYFDDTRMKCDHSKYAAAMNVRTIIVSTSKMENNEWLKGPRRHCCEIRSQNSADDKENLVRIEIRKCHLRESSARS</sequence>
<evidence type="ECO:0000313" key="1">
    <source>
        <dbReference type="EMBL" id="MCL7047036.1"/>
    </source>
</evidence>
<gene>
    <name evidence="1" type="ORF">MKW94_016340</name>
</gene>
<dbReference type="AlphaFoldDB" id="A0AA41VT78"/>
<accession>A0AA41VT78</accession>
<dbReference type="Gene3D" id="3.90.550.50">
    <property type="match status" value="1"/>
</dbReference>